<protein>
    <submittedName>
        <fullName evidence="4">FHA domain-containing protein</fullName>
    </submittedName>
</protein>
<keyword evidence="1" id="KW-0597">Phosphoprotein</keyword>
<evidence type="ECO:0000313" key="4">
    <source>
        <dbReference type="EMBL" id="PRY33573.1"/>
    </source>
</evidence>
<proteinExistence type="predicted"/>
<dbReference type="InterPro" id="IPR008984">
    <property type="entry name" value="SMAD_FHA_dom_sf"/>
</dbReference>
<dbReference type="Pfam" id="PF12773">
    <property type="entry name" value="DZR"/>
    <property type="match status" value="1"/>
</dbReference>
<feature type="compositionally biased region" description="Low complexity" evidence="2">
    <location>
        <begin position="35"/>
        <end position="60"/>
    </location>
</feature>
<dbReference type="Pfam" id="PF00498">
    <property type="entry name" value="FHA"/>
    <property type="match status" value="1"/>
</dbReference>
<dbReference type="PANTHER" id="PTHR23308">
    <property type="entry name" value="NUCLEAR INHIBITOR OF PROTEIN PHOSPHATASE-1"/>
    <property type="match status" value="1"/>
</dbReference>
<dbReference type="AlphaFoldDB" id="A0A2T0SJL8"/>
<dbReference type="SMART" id="SM00240">
    <property type="entry name" value="FHA"/>
    <property type="match status" value="1"/>
</dbReference>
<dbReference type="Proteomes" id="UP000239209">
    <property type="component" value="Unassembled WGS sequence"/>
</dbReference>
<dbReference type="InterPro" id="IPR025874">
    <property type="entry name" value="DZR"/>
</dbReference>
<reference evidence="4 5" key="1">
    <citation type="submission" date="2018-03" db="EMBL/GenBank/DDBJ databases">
        <title>Genomic Encyclopedia of Archaeal and Bacterial Type Strains, Phase II (KMG-II): from individual species to whole genera.</title>
        <authorList>
            <person name="Goeker M."/>
        </authorList>
    </citation>
    <scope>NUCLEOTIDE SEQUENCE [LARGE SCALE GENOMIC DNA]</scope>
    <source>
        <strain evidence="4 5">DSM 45348</strain>
    </source>
</reference>
<evidence type="ECO:0000313" key="5">
    <source>
        <dbReference type="Proteomes" id="UP000239209"/>
    </source>
</evidence>
<dbReference type="InterPro" id="IPR050923">
    <property type="entry name" value="Cell_Proc_Reg/RNA_Proc"/>
</dbReference>
<feature type="region of interest" description="Disordered" evidence="2">
    <location>
        <begin position="32"/>
        <end position="60"/>
    </location>
</feature>
<feature type="domain" description="FHA" evidence="3">
    <location>
        <begin position="151"/>
        <end position="208"/>
    </location>
</feature>
<dbReference type="EMBL" id="PVZG01000001">
    <property type="protein sequence ID" value="PRY33573.1"/>
    <property type="molecule type" value="Genomic_DNA"/>
</dbReference>
<dbReference type="OrthoDB" id="5111283at2"/>
<sequence length="238" mass="24119">MSTYACPKGHASTTDDFCDTCGAKIAGAALPPPTGAASAPSLSPPTGAAPAPGLSAPADAAAAPTAGSCPHCGAPHPGTGRFCEDCGFDHHTGKIPVLTTPPASPAPAAPAAAWTATIAADREYYDANAVEGADFPADPRTRTITLPPPQLRIGRRSTSKGTDPEIDLADDDPGVSHSHALLTFSVDGVWLLSDLGSTNGTYLNDEQKPLTAGQTRPLTNGDRVHVGAWTTITVHAPS</sequence>
<dbReference type="InterPro" id="IPR000253">
    <property type="entry name" value="FHA_dom"/>
</dbReference>
<feature type="region of interest" description="Disordered" evidence="2">
    <location>
        <begin position="136"/>
        <end position="164"/>
    </location>
</feature>
<dbReference type="CDD" id="cd00060">
    <property type="entry name" value="FHA"/>
    <property type="match status" value="1"/>
</dbReference>
<keyword evidence="5" id="KW-1185">Reference proteome</keyword>
<name>A0A2T0SJL8_9ACTN</name>
<evidence type="ECO:0000256" key="1">
    <source>
        <dbReference type="ARBA" id="ARBA00022553"/>
    </source>
</evidence>
<gene>
    <name evidence="4" type="ORF">CLV70_101736</name>
</gene>
<dbReference type="Gene3D" id="2.60.200.20">
    <property type="match status" value="1"/>
</dbReference>
<dbReference type="RefSeq" id="WP_106124841.1">
    <property type="nucleotide sequence ID" value="NZ_PVZG01000001.1"/>
</dbReference>
<evidence type="ECO:0000259" key="3">
    <source>
        <dbReference type="PROSITE" id="PS50006"/>
    </source>
</evidence>
<dbReference type="SUPFAM" id="SSF49879">
    <property type="entry name" value="SMAD/FHA domain"/>
    <property type="match status" value="1"/>
</dbReference>
<accession>A0A2T0SJL8</accession>
<organism evidence="4 5">
    <name type="scientific">Pseudosporangium ferrugineum</name>
    <dbReference type="NCBI Taxonomy" id="439699"/>
    <lineage>
        <taxon>Bacteria</taxon>
        <taxon>Bacillati</taxon>
        <taxon>Actinomycetota</taxon>
        <taxon>Actinomycetes</taxon>
        <taxon>Micromonosporales</taxon>
        <taxon>Micromonosporaceae</taxon>
        <taxon>Pseudosporangium</taxon>
    </lineage>
</organism>
<evidence type="ECO:0000256" key="2">
    <source>
        <dbReference type="SAM" id="MobiDB-lite"/>
    </source>
</evidence>
<comment type="caution">
    <text evidence="4">The sequence shown here is derived from an EMBL/GenBank/DDBJ whole genome shotgun (WGS) entry which is preliminary data.</text>
</comment>
<dbReference type="PROSITE" id="PS50006">
    <property type="entry name" value="FHA_DOMAIN"/>
    <property type="match status" value="1"/>
</dbReference>